<dbReference type="GO" id="GO:0046872">
    <property type="term" value="F:metal ion binding"/>
    <property type="evidence" value="ECO:0007669"/>
    <property type="project" value="UniProtKB-KW"/>
</dbReference>
<evidence type="ECO:0000256" key="3">
    <source>
        <dbReference type="ARBA" id="ARBA00023002"/>
    </source>
</evidence>
<sequence>MAKHAVKIHTSLCIGCGLCAKTCAAHNIVLKNKKAETILDDCILCGQCSAVCPKEAVTISGYDTKPITQNGTVHLNPHEVLDVIRFRRTIRQFQKKEIPHAVLEQILEAGSLTHTAKNMQDVSFVVLEKEKDAVEQMAVRLFKKLKPFADLFSPIARLNKIHPHFFFFQAPTVVVILAKDKTNGILAAQNMEFVAEANGLGVLFSGFFTSSANISPKIKKALNVPKGKKVAATLVLGYPGVKFLRSAPREKPDVRYM</sequence>
<evidence type="ECO:0000256" key="1">
    <source>
        <dbReference type="ARBA" id="ARBA00007118"/>
    </source>
</evidence>
<dbReference type="RefSeq" id="WP_130181083.1">
    <property type="nucleotide sequence ID" value="NZ_CP035945.1"/>
</dbReference>
<organism evidence="7 8">
    <name type="scientific">Blautia producta</name>
    <dbReference type="NCBI Taxonomy" id="33035"/>
    <lineage>
        <taxon>Bacteria</taxon>
        <taxon>Bacillati</taxon>
        <taxon>Bacillota</taxon>
        <taxon>Clostridia</taxon>
        <taxon>Lachnospirales</taxon>
        <taxon>Lachnospiraceae</taxon>
        <taxon>Blautia</taxon>
    </lineage>
</organism>
<name>A0A4P6LYH2_9FIRM</name>
<proteinExistence type="inferred from homology"/>
<dbReference type="InterPro" id="IPR029479">
    <property type="entry name" value="Nitroreductase"/>
</dbReference>
<evidence type="ECO:0000259" key="6">
    <source>
        <dbReference type="PROSITE" id="PS51379"/>
    </source>
</evidence>
<gene>
    <name evidence="7" type="ORF">PMF13cell1_02793</name>
</gene>
<dbReference type="PANTHER" id="PTHR43673">
    <property type="entry name" value="NAD(P)H NITROREDUCTASE YDGI-RELATED"/>
    <property type="match status" value="1"/>
</dbReference>
<evidence type="ECO:0000256" key="2">
    <source>
        <dbReference type="ARBA" id="ARBA00022723"/>
    </source>
</evidence>
<dbReference type="GO" id="GO:0051536">
    <property type="term" value="F:iron-sulfur cluster binding"/>
    <property type="evidence" value="ECO:0007669"/>
    <property type="project" value="UniProtKB-KW"/>
</dbReference>
<dbReference type="InterPro" id="IPR017896">
    <property type="entry name" value="4Fe4S_Fe-S-bd"/>
</dbReference>
<dbReference type="SUPFAM" id="SSF55469">
    <property type="entry name" value="FMN-dependent nitroreductase-like"/>
    <property type="match status" value="1"/>
</dbReference>
<dbReference type="InterPro" id="IPR017900">
    <property type="entry name" value="4Fe4S_Fe_S_CS"/>
</dbReference>
<feature type="domain" description="4Fe-4S ferredoxin-type" evidence="6">
    <location>
        <begin position="4"/>
        <end position="32"/>
    </location>
</feature>
<comment type="similarity">
    <text evidence="1">Belongs to the nitroreductase family.</text>
</comment>
<dbReference type="Proteomes" id="UP000289794">
    <property type="component" value="Chromosome"/>
</dbReference>
<dbReference type="PANTHER" id="PTHR43673:SF10">
    <property type="entry name" value="NADH DEHYDROGENASE_NAD(P)H NITROREDUCTASE XCC3605-RELATED"/>
    <property type="match status" value="1"/>
</dbReference>
<dbReference type="GO" id="GO:0016491">
    <property type="term" value="F:oxidoreductase activity"/>
    <property type="evidence" value="ECO:0007669"/>
    <property type="project" value="UniProtKB-KW"/>
</dbReference>
<dbReference type="Pfam" id="PF00881">
    <property type="entry name" value="Nitroreductase"/>
    <property type="match status" value="1"/>
</dbReference>
<protein>
    <submittedName>
        <fullName evidence="7">Ferredoxin</fullName>
    </submittedName>
</protein>
<dbReference type="Gene3D" id="3.30.70.20">
    <property type="match status" value="1"/>
</dbReference>
<dbReference type="SUPFAM" id="SSF54862">
    <property type="entry name" value="4Fe-4S ferredoxins"/>
    <property type="match status" value="1"/>
</dbReference>
<keyword evidence="2" id="KW-0479">Metal-binding</keyword>
<dbReference type="EMBL" id="CP035945">
    <property type="protein sequence ID" value="QBE97239.1"/>
    <property type="molecule type" value="Genomic_DNA"/>
</dbReference>
<evidence type="ECO:0000313" key="8">
    <source>
        <dbReference type="Proteomes" id="UP000289794"/>
    </source>
</evidence>
<evidence type="ECO:0000313" key="7">
    <source>
        <dbReference type="EMBL" id="QBE97239.1"/>
    </source>
</evidence>
<feature type="domain" description="4Fe-4S ferredoxin-type" evidence="6">
    <location>
        <begin position="33"/>
        <end position="62"/>
    </location>
</feature>
<dbReference type="Gene3D" id="3.40.109.10">
    <property type="entry name" value="NADH Oxidase"/>
    <property type="match status" value="1"/>
</dbReference>
<accession>A0A4P6LYH2</accession>
<dbReference type="KEGG" id="bpro:PMF13cell1_02793"/>
<keyword evidence="5" id="KW-0411">Iron-sulfur</keyword>
<evidence type="ECO:0000256" key="4">
    <source>
        <dbReference type="ARBA" id="ARBA00023004"/>
    </source>
</evidence>
<evidence type="ECO:0000256" key="5">
    <source>
        <dbReference type="ARBA" id="ARBA00023014"/>
    </source>
</evidence>
<dbReference type="Pfam" id="PF12838">
    <property type="entry name" value="Fer4_7"/>
    <property type="match status" value="1"/>
</dbReference>
<dbReference type="PROSITE" id="PS00198">
    <property type="entry name" value="4FE4S_FER_1"/>
    <property type="match status" value="1"/>
</dbReference>
<keyword evidence="4" id="KW-0408">Iron</keyword>
<dbReference type="AlphaFoldDB" id="A0A4P6LYH2"/>
<reference evidence="7 8" key="1">
    <citation type="submission" date="2019-01" db="EMBL/GenBank/DDBJ databases">
        <title>PMF-metabolizing Aryl O-demethylase.</title>
        <authorList>
            <person name="Kim M."/>
        </authorList>
    </citation>
    <scope>NUCLEOTIDE SEQUENCE [LARGE SCALE GENOMIC DNA]</scope>
    <source>
        <strain evidence="7 8">PMF1</strain>
    </source>
</reference>
<keyword evidence="3" id="KW-0560">Oxidoreductase</keyword>
<dbReference type="InterPro" id="IPR000415">
    <property type="entry name" value="Nitroreductase-like"/>
</dbReference>
<dbReference type="PROSITE" id="PS51379">
    <property type="entry name" value="4FE4S_FER_2"/>
    <property type="match status" value="2"/>
</dbReference>